<feature type="domain" description="Imelysin-like" evidence="5">
    <location>
        <begin position="174"/>
        <end position="400"/>
    </location>
</feature>
<evidence type="ECO:0000313" key="7">
    <source>
        <dbReference type="Proteomes" id="UP001054854"/>
    </source>
</evidence>
<dbReference type="InterPro" id="IPR050894">
    <property type="entry name" value="EfeM/EfeO_iron_uptake"/>
</dbReference>
<keyword evidence="7" id="KW-1185">Reference proteome</keyword>
<dbReference type="RefSeq" id="WP_236256855.1">
    <property type="nucleotide sequence ID" value="NZ_BNEK01000003.1"/>
</dbReference>
<sequence>MRRHQLSPVPPARHLLAAGAVTVAAAIGIGALAVVGDSSHRPRAHPSASASAKASDGLRHTSVEVSEGGCGRGWTRGTRGKQVFDLRNTSSRPAEVYLTGATDGAVYGEVEGLGPGTSRPLSVTLGGGSYAFVCLPEDADAVTGPTVTVSGPARGGGPAALPVSQQDLIPPTLAYQKWVAGRMDELVRRTDALRSAVHCGDLTAARAAWLPAHLVYERMGAAYGAFGDADGAINGTTAGLSGGVHDPDFTGFHRLEYGLWHGESAHDLLPVADRLVKDVRGLRDDWAQARMDPADLGLRAHEIMENTVQFELTGRTDYGSGTNLATARANLDGTRAVLRRLEPLLKPRAPWLPELKSGLDRTQRTLERSHHGDHWTPLDRLSRAGRARLNADTGALVERLARVAALMDVRRTR</sequence>
<dbReference type="EMBL" id="BNEK01000003">
    <property type="protein sequence ID" value="GHJ28044.1"/>
    <property type="molecule type" value="Genomic_DNA"/>
</dbReference>
<evidence type="ECO:0000256" key="1">
    <source>
        <dbReference type="ARBA" id="ARBA00004196"/>
    </source>
</evidence>
<accession>A0ABQ3TXK6</accession>
<dbReference type="PANTHER" id="PTHR39192:SF1">
    <property type="entry name" value="IRON UPTAKE SYSTEM COMPONENT EFEO"/>
    <property type="match status" value="1"/>
</dbReference>
<evidence type="ECO:0000259" key="5">
    <source>
        <dbReference type="Pfam" id="PF09375"/>
    </source>
</evidence>
<dbReference type="PANTHER" id="PTHR39192">
    <property type="entry name" value="IRON UPTAKE SYSTEM COMPONENT EFEO"/>
    <property type="match status" value="1"/>
</dbReference>
<name>A0ABQ3TXK6_STRHY</name>
<protein>
    <submittedName>
        <fullName evidence="6">Iron transporter</fullName>
    </submittedName>
</protein>
<comment type="similarity">
    <text evidence="2">Belongs to the EfeM/EfeO family.</text>
</comment>
<proteinExistence type="inferred from homology"/>
<keyword evidence="3" id="KW-0732">Signal</keyword>
<feature type="compositionally biased region" description="Low complexity" evidence="4">
    <location>
        <begin position="45"/>
        <end position="55"/>
    </location>
</feature>
<evidence type="ECO:0000313" key="6">
    <source>
        <dbReference type="EMBL" id="GHJ28044.1"/>
    </source>
</evidence>
<reference evidence="6" key="1">
    <citation type="submission" date="2024-05" db="EMBL/GenBank/DDBJ databases">
        <title>Whole genome shotgun sequence of Streptomyces hygroscopicus NBRC 113678.</title>
        <authorList>
            <person name="Komaki H."/>
            <person name="Tamura T."/>
        </authorList>
    </citation>
    <scope>NUCLEOTIDE SEQUENCE</scope>
    <source>
        <strain evidence="6">N11-34</strain>
    </source>
</reference>
<organism evidence="6 7">
    <name type="scientific">Streptomyces hygroscopicus</name>
    <dbReference type="NCBI Taxonomy" id="1912"/>
    <lineage>
        <taxon>Bacteria</taxon>
        <taxon>Bacillati</taxon>
        <taxon>Actinomycetota</taxon>
        <taxon>Actinomycetes</taxon>
        <taxon>Kitasatosporales</taxon>
        <taxon>Streptomycetaceae</taxon>
        <taxon>Streptomyces</taxon>
        <taxon>Streptomyces violaceusniger group</taxon>
    </lineage>
</organism>
<dbReference type="InterPro" id="IPR038352">
    <property type="entry name" value="Imelysin_sf"/>
</dbReference>
<dbReference type="Pfam" id="PF09375">
    <property type="entry name" value="Peptidase_M75"/>
    <property type="match status" value="1"/>
</dbReference>
<dbReference type="Proteomes" id="UP001054854">
    <property type="component" value="Unassembled WGS sequence"/>
</dbReference>
<gene>
    <name evidence="6" type="ORF">TPA0910_24770</name>
</gene>
<evidence type="ECO:0000256" key="2">
    <source>
        <dbReference type="ARBA" id="ARBA00005989"/>
    </source>
</evidence>
<dbReference type="Gene3D" id="1.20.1420.20">
    <property type="entry name" value="M75 peptidase, HXXE motif"/>
    <property type="match status" value="1"/>
</dbReference>
<comment type="subcellular location">
    <subcellularLocation>
        <location evidence="1">Cell envelope</location>
    </subcellularLocation>
</comment>
<dbReference type="CDD" id="cd14656">
    <property type="entry name" value="Imelysin-like_EfeO"/>
    <property type="match status" value="1"/>
</dbReference>
<feature type="region of interest" description="Disordered" evidence="4">
    <location>
        <begin position="38"/>
        <end position="78"/>
    </location>
</feature>
<evidence type="ECO:0000256" key="3">
    <source>
        <dbReference type="ARBA" id="ARBA00022729"/>
    </source>
</evidence>
<evidence type="ECO:0000256" key="4">
    <source>
        <dbReference type="SAM" id="MobiDB-lite"/>
    </source>
</evidence>
<comment type="caution">
    <text evidence="6">The sequence shown here is derived from an EMBL/GenBank/DDBJ whole genome shotgun (WGS) entry which is preliminary data.</text>
</comment>
<dbReference type="InterPro" id="IPR034981">
    <property type="entry name" value="Imelysin-like_EfeO/Algp7"/>
</dbReference>
<dbReference type="InterPro" id="IPR018976">
    <property type="entry name" value="Imelysin-like"/>
</dbReference>